<evidence type="ECO:0000256" key="5">
    <source>
        <dbReference type="ARBA" id="ARBA00008655"/>
    </source>
</evidence>
<evidence type="ECO:0000256" key="8">
    <source>
        <dbReference type="ARBA" id="ARBA00022475"/>
    </source>
</evidence>
<keyword evidence="14 18" id="KW-0594">Phospholipid biosynthesis</keyword>
<keyword evidence="15 18" id="KW-1208">Phospholipid metabolism</keyword>
<evidence type="ECO:0000313" key="21">
    <source>
        <dbReference type="EMBL" id="UOO80499.1"/>
    </source>
</evidence>
<dbReference type="GO" id="GO:0006654">
    <property type="term" value="P:phosphatidic acid biosynthetic process"/>
    <property type="evidence" value="ECO:0007669"/>
    <property type="project" value="TreeGrafter"/>
</dbReference>
<comment type="domain">
    <text evidence="18">The HXXXXD motif is essential for acyltransferase activity and may constitute the binding site for the phosphate moiety of the glycerol-3-phosphate.</text>
</comment>
<accession>A0AAE9H2A9</accession>
<protein>
    <recommendedName>
        <fullName evidence="7 18">1-acyl-sn-glycerol-3-phosphate acyltransferase</fullName>
        <ecNumber evidence="6 18">2.3.1.51</ecNumber>
    </recommendedName>
</protein>
<comment type="pathway">
    <text evidence="3">Phospholipid metabolism; CDP-diacylglycerol biosynthesis; CDP-diacylglycerol from sn-glycerol 3-phosphate: step 2/3.</text>
</comment>
<evidence type="ECO:0000256" key="6">
    <source>
        <dbReference type="ARBA" id="ARBA00013211"/>
    </source>
</evidence>
<keyword evidence="10" id="KW-0997">Cell inner membrane</keyword>
<dbReference type="InterPro" id="IPR002123">
    <property type="entry name" value="Plipid/glycerol_acylTrfase"/>
</dbReference>
<evidence type="ECO:0000256" key="12">
    <source>
        <dbReference type="ARBA" id="ARBA00023098"/>
    </source>
</evidence>
<evidence type="ECO:0000256" key="11">
    <source>
        <dbReference type="ARBA" id="ARBA00022679"/>
    </source>
</evidence>
<organism evidence="21 23">
    <name type="scientific">Uruburuella suis</name>
    <dbReference type="NCBI Taxonomy" id="252130"/>
    <lineage>
        <taxon>Bacteria</taxon>
        <taxon>Pseudomonadati</taxon>
        <taxon>Pseudomonadota</taxon>
        <taxon>Betaproteobacteria</taxon>
        <taxon>Neisseriales</taxon>
        <taxon>Neisseriaceae</taxon>
        <taxon>Uruburuella</taxon>
    </lineage>
</organism>
<evidence type="ECO:0000256" key="10">
    <source>
        <dbReference type="ARBA" id="ARBA00022519"/>
    </source>
</evidence>
<reference evidence="21" key="3">
    <citation type="journal article" date="2022" name="Res Sq">
        <title>Evolution of multicellular longitudinally dividing oral cavity symbionts (Neisseriaceae).</title>
        <authorList>
            <person name="Nyongesa S."/>
            <person name="Weber P."/>
            <person name="Bernet E."/>
            <person name="Pullido F."/>
            <person name="Nieckarz M."/>
            <person name="Delaby M."/>
            <person name="Nieves C."/>
            <person name="Viehboeck T."/>
            <person name="Krause N."/>
            <person name="Rivera-Millot A."/>
            <person name="Nakamura A."/>
            <person name="Vischer N."/>
            <person name="VanNieuwenhze M."/>
            <person name="Brun Y."/>
            <person name="Cava F."/>
            <person name="Bulgheresi S."/>
            <person name="Veyrier F."/>
        </authorList>
    </citation>
    <scope>NUCLEOTIDE SEQUENCE</scope>
    <source>
        <strain evidence="21">1258/02</strain>
    </source>
</reference>
<dbReference type="NCBIfam" id="TIGR00530">
    <property type="entry name" value="AGP_acyltrn"/>
    <property type="match status" value="1"/>
</dbReference>
<dbReference type="Proteomes" id="UP000294721">
    <property type="component" value="Unassembled WGS sequence"/>
</dbReference>
<evidence type="ECO:0000256" key="2">
    <source>
        <dbReference type="ARBA" id="ARBA00004417"/>
    </source>
</evidence>
<evidence type="ECO:0000259" key="19">
    <source>
        <dbReference type="SMART" id="SM00563"/>
    </source>
</evidence>
<proteinExistence type="inferred from homology"/>
<comment type="catalytic activity">
    <reaction evidence="1 18">
        <text>a 1-acyl-sn-glycero-3-phosphate + an acyl-CoA = a 1,2-diacyl-sn-glycero-3-phosphate + CoA</text>
        <dbReference type="Rhea" id="RHEA:19709"/>
        <dbReference type="ChEBI" id="CHEBI:57287"/>
        <dbReference type="ChEBI" id="CHEBI:57970"/>
        <dbReference type="ChEBI" id="CHEBI:58342"/>
        <dbReference type="ChEBI" id="CHEBI:58608"/>
        <dbReference type="EC" id="2.3.1.51"/>
    </reaction>
</comment>
<evidence type="ECO:0000313" key="23">
    <source>
        <dbReference type="Proteomes" id="UP000829756"/>
    </source>
</evidence>
<feature type="domain" description="Phospholipid/glycerol acyltransferase" evidence="19">
    <location>
        <begin position="73"/>
        <end position="185"/>
    </location>
</feature>
<evidence type="ECO:0000256" key="17">
    <source>
        <dbReference type="ARBA" id="ARBA00037183"/>
    </source>
</evidence>
<dbReference type="CDD" id="cd07989">
    <property type="entry name" value="LPLAT_AGPAT-like"/>
    <property type="match status" value="1"/>
</dbReference>
<evidence type="ECO:0000256" key="16">
    <source>
        <dbReference type="ARBA" id="ARBA00023315"/>
    </source>
</evidence>
<evidence type="ECO:0000256" key="9">
    <source>
        <dbReference type="ARBA" id="ARBA00022516"/>
    </source>
</evidence>
<dbReference type="GO" id="GO:0003841">
    <property type="term" value="F:1-acylglycerol-3-phosphate O-acyltransferase activity"/>
    <property type="evidence" value="ECO:0007669"/>
    <property type="project" value="UniProtKB-UniRule"/>
</dbReference>
<name>A0AAE9H2A9_9NEIS</name>
<dbReference type="AlphaFoldDB" id="A0AAE9H2A9"/>
<evidence type="ECO:0000256" key="1">
    <source>
        <dbReference type="ARBA" id="ARBA00001141"/>
    </source>
</evidence>
<dbReference type="PANTHER" id="PTHR10434:SF59">
    <property type="entry name" value="1-ACYL-SN-GLYCEROL-3-PHOSPHATE ACYLTRANSFERASE"/>
    <property type="match status" value="1"/>
</dbReference>
<keyword evidence="12 18" id="KW-0443">Lipid metabolism</keyword>
<evidence type="ECO:0000313" key="22">
    <source>
        <dbReference type="Proteomes" id="UP000294721"/>
    </source>
</evidence>
<comment type="function">
    <text evidence="17">Converts lysophosphatidic acid (LPA) into phosphatidic acid by incorporating acyl moiety at the 2 position.</text>
</comment>
<reference evidence="20 22" key="1">
    <citation type="submission" date="2019-03" db="EMBL/GenBank/DDBJ databases">
        <title>Genomic Encyclopedia of Type Strains, Phase IV (KMG-IV): sequencing the most valuable type-strain genomes for metagenomic binning, comparative biology and taxonomic classification.</title>
        <authorList>
            <person name="Goeker M."/>
        </authorList>
    </citation>
    <scope>NUCLEOTIDE SEQUENCE [LARGE SCALE GENOMIC DNA]</scope>
    <source>
        <strain evidence="20 22">DSM 17474</strain>
    </source>
</reference>
<dbReference type="EMBL" id="SLXE01000002">
    <property type="protein sequence ID" value="TCP10119.1"/>
    <property type="molecule type" value="Genomic_DNA"/>
</dbReference>
<dbReference type="EMBL" id="CP091507">
    <property type="protein sequence ID" value="UOO80499.1"/>
    <property type="molecule type" value="Genomic_DNA"/>
</dbReference>
<dbReference type="Proteomes" id="UP000829756">
    <property type="component" value="Chromosome"/>
</dbReference>
<dbReference type="InterPro" id="IPR004552">
    <property type="entry name" value="AGP_acyltrans"/>
</dbReference>
<gene>
    <name evidence="20" type="ORF">EV680_10214</name>
    <name evidence="21" type="ORF">LVJ78_05765</name>
</gene>
<evidence type="ECO:0000256" key="13">
    <source>
        <dbReference type="ARBA" id="ARBA00023136"/>
    </source>
</evidence>
<evidence type="ECO:0000256" key="18">
    <source>
        <dbReference type="RuleBase" id="RU361267"/>
    </source>
</evidence>
<dbReference type="KEGG" id="usu:LVJ78_05765"/>
<dbReference type="PANTHER" id="PTHR10434">
    <property type="entry name" value="1-ACYL-SN-GLYCEROL-3-PHOSPHATE ACYLTRANSFERASE"/>
    <property type="match status" value="1"/>
</dbReference>
<evidence type="ECO:0000256" key="4">
    <source>
        <dbReference type="ARBA" id="ARBA00005189"/>
    </source>
</evidence>
<dbReference type="RefSeq" id="WP_132952294.1">
    <property type="nucleotide sequence ID" value="NZ_CALJUB010000037.1"/>
</dbReference>
<dbReference type="SMART" id="SM00563">
    <property type="entry name" value="PlsC"/>
    <property type="match status" value="1"/>
</dbReference>
<evidence type="ECO:0000256" key="3">
    <source>
        <dbReference type="ARBA" id="ARBA00004728"/>
    </source>
</evidence>
<keyword evidence="22" id="KW-1185">Reference proteome</keyword>
<keyword evidence="11 18" id="KW-0808">Transferase</keyword>
<comment type="pathway">
    <text evidence="4">Lipid metabolism.</text>
</comment>
<keyword evidence="13" id="KW-0472">Membrane</keyword>
<reference evidence="21" key="2">
    <citation type="submission" date="2021-12" db="EMBL/GenBank/DDBJ databases">
        <authorList>
            <person name="Veyrier F.J."/>
        </authorList>
    </citation>
    <scope>NUCLEOTIDE SEQUENCE</scope>
    <source>
        <strain evidence="21">1258/02</strain>
    </source>
</reference>
<evidence type="ECO:0000256" key="14">
    <source>
        <dbReference type="ARBA" id="ARBA00023209"/>
    </source>
</evidence>
<evidence type="ECO:0000256" key="7">
    <source>
        <dbReference type="ARBA" id="ARBA00016139"/>
    </source>
</evidence>
<evidence type="ECO:0000256" key="15">
    <source>
        <dbReference type="ARBA" id="ARBA00023264"/>
    </source>
</evidence>
<keyword evidence="16 18" id="KW-0012">Acyltransferase</keyword>
<evidence type="ECO:0000313" key="20">
    <source>
        <dbReference type="EMBL" id="TCP10119.1"/>
    </source>
</evidence>
<keyword evidence="8" id="KW-1003">Cell membrane</keyword>
<comment type="similarity">
    <text evidence="5 18">Belongs to the 1-acyl-sn-glycerol-3-phosphate acyltransferase family.</text>
</comment>
<dbReference type="Pfam" id="PF01553">
    <property type="entry name" value="Acyltransferase"/>
    <property type="match status" value="1"/>
</dbReference>
<keyword evidence="9 18" id="KW-0444">Lipid biosynthesis</keyword>
<dbReference type="SUPFAM" id="SSF69593">
    <property type="entry name" value="Glycerol-3-phosphate (1)-acyltransferase"/>
    <property type="match status" value="1"/>
</dbReference>
<dbReference type="GO" id="GO:0005886">
    <property type="term" value="C:plasma membrane"/>
    <property type="evidence" value="ECO:0007669"/>
    <property type="project" value="UniProtKB-SubCell"/>
</dbReference>
<dbReference type="EC" id="2.3.1.51" evidence="6 18"/>
<comment type="subcellular location">
    <subcellularLocation>
        <location evidence="2">Cell inner membrane</location>
        <topology evidence="2">Peripheral membrane protein</topology>
    </subcellularLocation>
</comment>
<sequence>MSANKAPLRLRFLRLARMAAWLFATGCDLRKIDGDSPQERDQAIIKLGSGALKALGIKLDVATPPEHFHVSGTLVVANHVSWLDIFALSALYPSSFIAKQEISRWPVLGKMGRNAGTVFINRNSRKDIEPIKKAVTAALQQGQNVSFFPEARTSNGEAVLPFKAALYQAAIDSGSAIQSIALRYYDHQGRRTTAPSYAGSMNLFRSLWRIVSMPEIHVRVDFAKPLNPQDYPGIDRYMLKEQSEQFVRSKVMEDSPLTADAAA</sequence>